<gene>
    <name evidence="2" type="ORF">FM104_15280</name>
</gene>
<dbReference type="Proteomes" id="UP000196320">
    <property type="component" value="Unassembled WGS sequence"/>
</dbReference>
<organism evidence="2 3">
    <name type="scientific">Microbacterium esteraromaticum</name>
    <dbReference type="NCBI Taxonomy" id="57043"/>
    <lineage>
        <taxon>Bacteria</taxon>
        <taxon>Bacillati</taxon>
        <taxon>Actinomycetota</taxon>
        <taxon>Actinomycetes</taxon>
        <taxon>Micrococcales</taxon>
        <taxon>Microbacteriaceae</taxon>
        <taxon>Microbacterium</taxon>
    </lineage>
</organism>
<protein>
    <submittedName>
        <fullName evidence="2">Uncharacterized protein</fullName>
    </submittedName>
</protein>
<accession>A0A1R4KR17</accession>
<keyword evidence="1" id="KW-0472">Membrane</keyword>
<evidence type="ECO:0000313" key="3">
    <source>
        <dbReference type="Proteomes" id="UP000196320"/>
    </source>
</evidence>
<evidence type="ECO:0000313" key="2">
    <source>
        <dbReference type="EMBL" id="SJN46730.1"/>
    </source>
</evidence>
<reference evidence="2 3" key="1">
    <citation type="submission" date="2017-02" db="EMBL/GenBank/DDBJ databases">
        <authorList>
            <person name="Peterson S.W."/>
        </authorList>
    </citation>
    <scope>NUCLEOTIDE SEQUENCE [LARGE SCALE GENOMIC DNA]</scope>
    <source>
        <strain evidence="2 3">B Mb 05.01</strain>
    </source>
</reference>
<evidence type="ECO:0000256" key="1">
    <source>
        <dbReference type="SAM" id="Phobius"/>
    </source>
</evidence>
<dbReference type="EMBL" id="FUKO01000044">
    <property type="protein sequence ID" value="SJN46730.1"/>
    <property type="molecule type" value="Genomic_DNA"/>
</dbReference>
<feature type="transmembrane region" description="Helical" evidence="1">
    <location>
        <begin position="12"/>
        <end position="31"/>
    </location>
</feature>
<sequence length="45" mass="4596">MLDVIKPLGELVAGAATIGTVAVCVGILLLATTRLPRTYEPLTGS</sequence>
<proteinExistence type="predicted"/>
<name>A0A1R4KR17_9MICO</name>
<keyword evidence="1" id="KW-0812">Transmembrane</keyword>
<keyword evidence="1" id="KW-1133">Transmembrane helix</keyword>
<keyword evidence="3" id="KW-1185">Reference proteome</keyword>
<dbReference type="AlphaFoldDB" id="A0A1R4KR17"/>